<evidence type="ECO:0000313" key="2">
    <source>
        <dbReference type="EMBL" id="KAK7277543.1"/>
    </source>
</evidence>
<reference evidence="2 3" key="1">
    <citation type="submission" date="2024-01" db="EMBL/GenBank/DDBJ databases">
        <title>The genomes of 5 underutilized Papilionoideae crops provide insights into root nodulation and disease resistance.</title>
        <authorList>
            <person name="Yuan L."/>
        </authorList>
    </citation>
    <scope>NUCLEOTIDE SEQUENCE [LARGE SCALE GENOMIC DNA]</scope>
    <source>
        <strain evidence="2">LY-2023</strain>
        <tissue evidence="2">Leaf</tissue>
    </source>
</reference>
<comment type="caution">
    <text evidence="2">The sequence shown here is derived from an EMBL/GenBank/DDBJ whole genome shotgun (WGS) entry which is preliminary data.</text>
</comment>
<evidence type="ECO:0000256" key="1">
    <source>
        <dbReference type="SAM" id="MobiDB-lite"/>
    </source>
</evidence>
<evidence type="ECO:0000313" key="3">
    <source>
        <dbReference type="Proteomes" id="UP001359559"/>
    </source>
</evidence>
<feature type="region of interest" description="Disordered" evidence="1">
    <location>
        <begin position="1"/>
        <end position="103"/>
    </location>
</feature>
<accession>A0AAN9FR73</accession>
<sequence>MQERKTKLIHNSTSQTKGNLKNKREIDVTKPTVEHGEGRWRTREPEAKQYGLTRASERPTTTTMWLDDGDESVSALETNSEGGRARVCATGKFDGGRQQMMDL</sequence>
<feature type="compositionally biased region" description="Polar residues" evidence="1">
    <location>
        <begin position="9"/>
        <end position="19"/>
    </location>
</feature>
<protein>
    <submittedName>
        <fullName evidence="2">Uncharacterized protein</fullName>
    </submittedName>
</protein>
<name>A0AAN9FR73_CLITE</name>
<proteinExistence type="predicted"/>
<organism evidence="2 3">
    <name type="scientific">Clitoria ternatea</name>
    <name type="common">Butterfly pea</name>
    <dbReference type="NCBI Taxonomy" id="43366"/>
    <lineage>
        <taxon>Eukaryota</taxon>
        <taxon>Viridiplantae</taxon>
        <taxon>Streptophyta</taxon>
        <taxon>Embryophyta</taxon>
        <taxon>Tracheophyta</taxon>
        <taxon>Spermatophyta</taxon>
        <taxon>Magnoliopsida</taxon>
        <taxon>eudicotyledons</taxon>
        <taxon>Gunneridae</taxon>
        <taxon>Pentapetalae</taxon>
        <taxon>rosids</taxon>
        <taxon>fabids</taxon>
        <taxon>Fabales</taxon>
        <taxon>Fabaceae</taxon>
        <taxon>Papilionoideae</taxon>
        <taxon>50 kb inversion clade</taxon>
        <taxon>NPAAA clade</taxon>
        <taxon>indigoferoid/millettioid clade</taxon>
        <taxon>Phaseoleae</taxon>
        <taxon>Clitoria</taxon>
    </lineage>
</organism>
<dbReference type="Proteomes" id="UP001359559">
    <property type="component" value="Unassembled WGS sequence"/>
</dbReference>
<dbReference type="EMBL" id="JAYKXN010000006">
    <property type="protein sequence ID" value="KAK7277543.1"/>
    <property type="molecule type" value="Genomic_DNA"/>
</dbReference>
<dbReference type="AlphaFoldDB" id="A0AAN9FR73"/>
<gene>
    <name evidence="2" type="ORF">RJT34_22558</name>
</gene>
<keyword evidence="3" id="KW-1185">Reference proteome</keyword>
<feature type="compositionally biased region" description="Basic and acidic residues" evidence="1">
    <location>
        <begin position="22"/>
        <end position="47"/>
    </location>
</feature>